<dbReference type="RefSeq" id="WP_064084620.1">
    <property type="nucleotide sequence ID" value="NZ_LXSF01000007.1"/>
</dbReference>
<dbReference type="PANTHER" id="PTHR30520:SF6">
    <property type="entry name" value="FORMATE_NITRATE FAMILY TRANSPORTER (EUROFUNG)"/>
    <property type="match status" value="1"/>
</dbReference>
<dbReference type="InterPro" id="IPR000292">
    <property type="entry name" value="For/NO2_transpt"/>
</dbReference>
<comment type="similarity">
    <text evidence="6">Belongs to the FNT transporter (TC 1.A.16) family.</text>
</comment>
<dbReference type="Gene3D" id="1.20.1080.10">
    <property type="entry name" value="Glycerol uptake facilitator protein"/>
    <property type="match status" value="1"/>
</dbReference>
<evidence type="ECO:0000256" key="6">
    <source>
        <dbReference type="ARBA" id="ARBA00049660"/>
    </source>
</evidence>
<comment type="caution">
    <text evidence="8">The sequence shown here is derived from an EMBL/GenBank/DDBJ whole genome shotgun (WGS) entry which is preliminary data.</text>
</comment>
<evidence type="ECO:0000256" key="4">
    <source>
        <dbReference type="ARBA" id="ARBA00022989"/>
    </source>
</evidence>
<evidence type="ECO:0000313" key="10">
    <source>
        <dbReference type="Proteomes" id="UP000078003"/>
    </source>
</evidence>
<gene>
    <name evidence="8" type="ORF">A7P85_07180</name>
    <name evidence="9" type="ORF">A7P89_11720</name>
</gene>
<evidence type="ECO:0000313" key="9">
    <source>
        <dbReference type="EMBL" id="OAM19745.1"/>
    </source>
</evidence>
<keyword evidence="3 7" id="KW-0812">Transmembrane</keyword>
<dbReference type="GO" id="GO:0005886">
    <property type="term" value="C:plasma membrane"/>
    <property type="evidence" value="ECO:0007669"/>
    <property type="project" value="TreeGrafter"/>
</dbReference>
<sequence>MNFVKPEHLRDFYPHEILQDSLQKAQAKSGSSLKTLAILSFLGGGYVGFGYLAFLKVVTGIPPEWSGLANLLGAAVFPICLICILIGGGELATGNMMLMGLGWFGKRINVANLMRNWLIVSLGNLAGALCMAYFLGHFVGLAEGVAAAKTVAIAEAKVGMSFGRSFVSAIACNWMVCMGIWFYFGAKQTSGRILAMWFPVMTFVLIGLQHFVANMFIIPAGIFAGANVSWGQFFANMIPVFLGNVAGGTAFVAASYLHAYKHLLKDDYSI</sequence>
<feature type="transmembrane region" description="Helical" evidence="7">
    <location>
        <begin position="234"/>
        <end position="257"/>
    </location>
</feature>
<feature type="transmembrane region" description="Helical" evidence="7">
    <location>
        <begin position="166"/>
        <end position="184"/>
    </location>
</feature>
<dbReference type="Proteomes" id="UP000078003">
    <property type="component" value="Unassembled WGS sequence"/>
</dbReference>
<dbReference type="EMBL" id="LXSF01000007">
    <property type="protein sequence ID" value="OAM16188.1"/>
    <property type="molecule type" value="Genomic_DNA"/>
</dbReference>
<dbReference type="PANTHER" id="PTHR30520">
    <property type="entry name" value="FORMATE TRANSPORTER-RELATED"/>
    <property type="match status" value="1"/>
</dbReference>
<dbReference type="EMBL" id="LXSH01000033">
    <property type="protein sequence ID" value="OAM19745.1"/>
    <property type="molecule type" value="Genomic_DNA"/>
</dbReference>
<keyword evidence="4 7" id="KW-1133">Transmembrane helix</keyword>
<reference evidence="8" key="2">
    <citation type="submission" date="2016-05" db="EMBL/GenBank/DDBJ databases">
        <authorList>
            <person name="Lavstsen T."/>
            <person name="Jespersen J.S."/>
        </authorList>
    </citation>
    <scope>NUCLEOTIDE SEQUENCE</scope>
    <source>
        <strain evidence="8">NML01-0328</strain>
        <strain evidence="9">NML120819</strain>
    </source>
</reference>
<feature type="transmembrane region" description="Helical" evidence="7">
    <location>
        <begin position="75"/>
        <end position="104"/>
    </location>
</feature>
<dbReference type="InterPro" id="IPR023271">
    <property type="entry name" value="Aquaporin-like"/>
</dbReference>
<evidence type="ECO:0000256" key="2">
    <source>
        <dbReference type="ARBA" id="ARBA00022448"/>
    </source>
</evidence>
<dbReference type="Proteomes" id="UP000078103">
    <property type="component" value="Unassembled WGS sequence"/>
</dbReference>
<feature type="transmembrane region" description="Helical" evidence="7">
    <location>
        <begin position="116"/>
        <end position="135"/>
    </location>
</feature>
<protein>
    <submittedName>
        <fullName evidence="8">Transporter</fullName>
    </submittedName>
</protein>
<keyword evidence="2" id="KW-0813">Transport</keyword>
<keyword evidence="5 7" id="KW-0472">Membrane</keyword>
<evidence type="ECO:0000256" key="1">
    <source>
        <dbReference type="ARBA" id="ARBA00004141"/>
    </source>
</evidence>
<evidence type="ECO:0000313" key="8">
    <source>
        <dbReference type="EMBL" id="OAM16188.1"/>
    </source>
</evidence>
<accession>A0A1A9RDE4</accession>
<name>A0A1A9RDE4_EIKCO</name>
<comment type="subcellular location">
    <subcellularLocation>
        <location evidence="1">Membrane</location>
        <topology evidence="1">Multi-pass membrane protein</topology>
    </subcellularLocation>
</comment>
<organism evidence="8 10">
    <name type="scientific">Eikenella corrodens</name>
    <dbReference type="NCBI Taxonomy" id="539"/>
    <lineage>
        <taxon>Bacteria</taxon>
        <taxon>Pseudomonadati</taxon>
        <taxon>Pseudomonadota</taxon>
        <taxon>Betaproteobacteria</taxon>
        <taxon>Neisseriales</taxon>
        <taxon>Neisseriaceae</taxon>
        <taxon>Eikenella</taxon>
    </lineage>
</organism>
<evidence type="ECO:0000256" key="5">
    <source>
        <dbReference type="ARBA" id="ARBA00023136"/>
    </source>
</evidence>
<feature type="transmembrane region" description="Helical" evidence="7">
    <location>
        <begin position="36"/>
        <end position="55"/>
    </location>
</feature>
<dbReference type="FunFam" id="1.20.1080.10:FF:000011">
    <property type="entry name" value="Formate family transporter"/>
    <property type="match status" value="1"/>
</dbReference>
<evidence type="ECO:0000256" key="7">
    <source>
        <dbReference type="SAM" id="Phobius"/>
    </source>
</evidence>
<evidence type="ECO:0000256" key="3">
    <source>
        <dbReference type="ARBA" id="ARBA00022692"/>
    </source>
</evidence>
<feature type="transmembrane region" description="Helical" evidence="7">
    <location>
        <begin position="196"/>
        <end position="222"/>
    </location>
</feature>
<dbReference type="Pfam" id="PF01226">
    <property type="entry name" value="Form_Nir_trans"/>
    <property type="match status" value="1"/>
</dbReference>
<dbReference type="GO" id="GO:0015499">
    <property type="term" value="F:formate transmembrane transporter activity"/>
    <property type="evidence" value="ECO:0007669"/>
    <property type="project" value="TreeGrafter"/>
</dbReference>
<reference evidence="10 11" key="1">
    <citation type="submission" date="2016-05" db="EMBL/GenBank/DDBJ databases">
        <title>Draft genome of Corynebacterium afermentans subsp. afermentans LCDC 88199T.</title>
        <authorList>
            <person name="Bernier A.-M."/>
            <person name="Bernard K."/>
        </authorList>
    </citation>
    <scope>NUCLEOTIDE SEQUENCE [LARGE SCALE GENOMIC DNA]</scope>
    <source>
        <strain evidence="10">NML01-0328</strain>
        <strain evidence="11">NML120819</strain>
    </source>
</reference>
<proteinExistence type="inferred from homology"/>
<evidence type="ECO:0000313" key="11">
    <source>
        <dbReference type="Proteomes" id="UP000078103"/>
    </source>
</evidence>
<dbReference type="AlphaFoldDB" id="A0A1A9RDE4"/>